<dbReference type="PANTHER" id="PTHR11070:SF2">
    <property type="entry name" value="ATP-DEPENDENT DNA HELICASE SRS2"/>
    <property type="match status" value="1"/>
</dbReference>
<evidence type="ECO:0000256" key="1">
    <source>
        <dbReference type="ARBA" id="ARBA00022741"/>
    </source>
</evidence>
<dbReference type="InterPro" id="IPR027417">
    <property type="entry name" value="P-loop_NTPase"/>
</dbReference>
<reference evidence="9" key="1">
    <citation type="journal article" date="2019" name="Int. J. Syst. Evol. Microbiol.">
        <title>The Global Catalogue of Microorganisms (GCM) 10K type strain sequencing project: providing services to taxonomists for standard genome sequencing and annotation.</title>
        <authorList>
            <consortium name="The Broad Institute Genomics Platform"/>
            <consortium name="The Broad Institute Genome Sequencing Center for Infectious Disease"/>
            <person name="Wu L."/>
            <person name="Ma J."/>
        </authorList>
    </citation>
    <scope>NUCLEOTIDE SEQUENCE [LARGE SCALE GENOMIC DNA]</scope>
    <source>
        <strain evidence="9">CCM 2767</strain>
    </source>
</reference>
<keyword evidence="9" id="KW-1185">Reference proteome</keyword>
<evidence type="ECO:0000313" key="9">
    <source>
        <dbReference type="Proteomes" id="UP000642180"/>
    </source>
</evidence>
<dbReference type="GO" id="GO:0005524">
    <property type="term" value="F:ATP binding"/>
    <property type="evidence" value="ECO:0007669"/>
    <property type="project" value="UniProtKB-KW"/>
</dbReference>
<dbReference type="GO" id="GO:0003677">
    <property type="term" value="F:DNA binding"/>
    <property type="evidence" value="ECO:0007669"/>
    <property type="project" value="InterPro"/>
</dbReference>
<dbReference type="InterPro" id="IPR011528">
    <property type="entry name" value="NERD"/>
</dbReference>
<dbReference type="GO" id="GO:0000725">
    <property type="term" value="P:recombinational repair"/>
    <property type="evidence" value="ECO:0007669"/>
    <property type="project" value="TreeGrafter"/>
</dbReference>
<dbReference type="GO" id="GO:0016787">
    <property type="term" value="F:hydrolase activity"/>
    <property type="evidence" value="ECO:0007669"/>
    <property type="project" value="UniProtKB-KW"/>
</dbReference>
<keyword evidence="2" id="KW-0378">Hydrolase</keyword>
<evidence type="ECO:0000256" key="5">
    <source>
        <dbReference type="ARBA" id="ARBA00034923"/>
    </source>
</evidence>
<dbReference type="PANTHER" id="PTHR11070">
    <property type="entry name" value="UVRD / RECB / PCRA DNA HELICASE FAMILY MEMBER"/>
    <property type="match status" value="1"/>
</dbReference>
<dbReference type="GO" id="GO:0043138">
    <property type="term" value="F:3'-5' DNA helicase activity"/>
    <property type="evidence" value="ECO:0007669"/>
    <property type="project" value="TreeGrafter"/>
</dbReference>
<accession>A0A8J3AS78</accession>
<dbReference type="Pfam" id="PF13245">
    <property type="entry name" value="AAA_19"/>
    <property type="match status" value="1"/>
</dbReference>
<evidence type="ECO:0000256" key="2">
    <source>
        <dbReference type="ARBA" id="ARBA00022801"/>
    </source>
</evidence>
<dbReference type="Pfam" id="PF13361">
    <property type="entry name" value="UvrD_C"/>
    <property type="match status" value="2"/>
</dbReference>
<dbReference type="EMBL" id="BMDI01000004">
    <property type="protein sequence ID" value="GGI21622.1"/>
    <property type="molecule type" value="Genomic_DNA"/>
</dbReference>
<dbReference type="GO" id="GO:0005829">
    <property type="term" value="C:cytosol"/>
    <property type="evidence" value="ECO:0007669"/>
    <property type="project" value="TreeGrafter"/>
</dbReference>
<keyword evidence="3 8" id="KW-0347">Helicase</keyword>
<feature type="domain" description="UvrD-like helicase C-terminal" evidence="7">
    <location>
        <begin position="530"/>
        <end position="594"/>
    </location>
</feature>
<gene>
    <name evidence="8" type="ORF">GCM10008066_29970</name>
</gene>
<name>A0A8J3AS78_9BURK</name>
<comment type="caution">
    <text evidence="8">The sequence shown here is derived from an EMBL/GenBank/DDBJ whole genome shotgun (WGS) entry which is preliminary data.</text>
</comment>
<dbReference type="Pfam" id="PF08378">
    <property type="entry name" value="NERD"/>
    <property type="match status" value="1"/>
</dbReference>
<feature type="domain" description="NERD" evidence="6">
    <location>
        <begin position="17"/>
        <end position="113"/>
    </location>
</feature>
<feature type="domain" description="UvrD-like helicase C-terminal" evidence="7">
    <location>
        <begin position="419"/>
        <end position="528"/>
    </location>
</feature>
<proteinExistence type="predicted"/>
<dbReference type="InterPro" id="IPR014017">
    <property type="entry name" value="DNA_helicase_UvrD-like_C"/>
</dbReference>
<dbReference type="AlphaFoldDB" id="A0A8J3AS78"/>
<sequence>MAILIPAIGSVVSRMTAGERRFAERLEEKLEDDYLCWYDVSIGEQTRHPDFVVFHPNRGLLVLEVKDWKLTSIQSLDKQHVMLAFDGTLKTLINPIEQARQYMFAITSKLERDPQLVFPSGSLKGKVAFSYGHGVVLTNIDRAQFDAHEMGNAIPSHLVICKDEMVPSVDAEAFQKRLWDMFPLKFQRQLSLPQIDRIRWHMFPEIRIGGQAELFSTDENSEVEIPDLIRVMDLQQEQLARSLGEGHRIIHGVAGSGKTLILGYRAEHLAKVCSRPILVLCYNRTLATKLQSLMQTKGVSNKVHVISFHAWCRRQLDTYNVGLPPDTGNLEEYFSSSVEKVIRSVDNKLIPSAQYDAVLIDEGHDFKSEWFKLIVQMIHPDSNPLLVLYDDAQSIYGGAKKIKFSFSSVGIQAKGRTTVLKLNYRNTAEILAVARAFADELLNPKDVEEDQAPTVQPMSTGRRGPKPLLIKLPSLRDEIAHLISRLQDAHKIGMPWCDMAIIYRGRPVDSIAMEMLKKKGIPFEWSGDKKKGLNPNHNSVKIVTMHSSKGLEFPFVAIPGIDFTPKHANTLEEEARLLYVAMTRSTNELIMTHSTTSPLVEKMSKAIAI</sequence>
<evidence type="ECO:0000259" key="7">
    <source>
        <dbReference type="Pfam" id="PF13361"/>
    </source>
</evidence>
<evidence type="ECO:0000313" key="8">
    <source>
        <dbReference type="EMBL" id="GGI21622.1"/>
    </source>
</evidence>
<protein>
    <recommendedName>
        <fullName evidence="5">DNA 3'-5' helicase II</fullName>
    </recommendedName>
</protein>
<dbReference type="InterPro" id="IPR000212">
    <property type="entry name" value="DNA_helicase_UvrD/REP"/>
</dbReference>
<organism evidence="8 9">
    <name type="scientific">Oxalicibacterium faecigallinarum</name>
    <dbReference type="NCBI Taxonomy" id="573741"/>
    <lineage>
        <taxon>Bacteria</taxon>
        <taxon>Pseudomonadati</taxon>
        <taxon>Pseudomonadota</taxon>
        <taxon>Betaproteobacteria</taxon>
        <taxon>Burkholderiales</taxon>
        <taxon>Oxalobacteraceae</taxon>
        <taxon>Oxalicibacterium</taxon>
    </lineage>
</organism>
<dbReference type="SUPFAM" id="SSF52540">
    <property type="entry name" value="P-loop containing nucleoside triphosphate hydrolases"/>
    <property type="match status" value="1"/>
</dbReference>
<evidence type="ECO:0000259" key="6">
    <source>
        <dbReference type="Pfam" id="PF08378"/>
    </source>
</evidence>
<keyword evidence="4" id="KW-0067">ATP-binding</keyword>
<keyword evidence="1" id="KW-0547">Nucleotide-binding</keyword>
<evidence type="ECO:0000256" key="4">
    <source>
        <dbReference type="ARBA" id="ARBA00022840"/>
    </source>
</evidence>
<dbReference type="RefSeq" id="WP_229726442.1">
    <property type="nucleotide sequence ID" value="NZ_BMDI01000004.1"/>
</dbReference>
<dbReference type="Proteomes" id="UP000642180">
    <property type="component" value="Unassembled WGS sequence"/>
</dbReference>
<dbReference type="Gene3D" id="3.40.50.300">
    <property type="entry name" value="P-loop containing nucleotide triphosphate hydrolases"/>
    <property type="match status" value="2"/>
</dbReference>
<evidence type="ECO:0000256" key="3">
    <source>
        <dbReference type="ARBA" id="ARBA00022806"/>
    </source>
</evidence>